<dbReference type="Gene3D" id="2.30.30.110">
    <property type="match status" value="1"/>
</dbReference>
<dbReference type="GO" id="GO:0008657">
    <property type="term" value="F:DNA topoisomerase type II (double strand cut, ATP-hydrolyzing) inhibitor activity"/>
    <property type="evidence" value="ECO:0007669"/>
    <property type="project" value="InterPro"/>
</dbReference>
<dbReference type="KEGG" id="rhg:EXZ61_08020"/>
<evidence type="ECO:0000313" key="8">
    <source>
        <dbReference type="EMBL" id="QDL54118.1"/>
    </source>
</evidence>
<keyword evidence="5" id="KW-0804">Transcription</keyword>
<accession>A0A515ENA3</accession>
<reference evidence="9" key="2">
    <citation type="journal article" date="2020" name="Int. J. Syst. Evol. Microbiol.">
        <title>Genomic insights into a novel species Rhodoferax aquaticus sp. nov., isolated from freshwater.</title>
        <authorList>
            <person name="Li T."/>
            <person name="Zhuo Y."/>
            <person name="Jin C.Z."/>
            <person name="Wu X."/>
            <person name="Ko S.R."/>
            <person name="Jin F.J."/>
            <person name="Ahn C.Y."/>
            <person name="Oh H.M."/>
            <person name="Lee H.G."/>
            <person name="Jin L."/>
        </authorList>
    </citation>
    <scope>NUCLEOTIDE SEQUENCE [LARGE SCALE GENOMIC DNA]</scope>
    <source>
        <strain evidence="9">Gr-4</strain>
    </source>
</reference>
<dbReference type="GO" id="GO:0006276">
    <property type="term" value="P:plasmid maintenance"/>
    <property type="evidence" value="ECO:0007669"/>
    <property type="project" value="InterPro"/>
</dbReference>
<dbReference type="Proteomes" id="UP000317365">
    <property type="component" value="Chromosome"/>
</dbReference>
<keyword evidence="4" id="KW-0805">Transcription regulation</keyword>
<name>A0A515ENA3_9BURK</name>
<evidence type="ECO:0000256" key="3">
    <source>
        <dbReference type="ARBA" id="ARBA00022491"/>
    </source>
</evidence>
<sequence length="109" mass="11944">MAQFDVHRNRGALKDTIPFVVIVQSSLFDRYRRRMVVPLVRRSALPGNASTAGSRMNPVLEVEGVSLVLHPLDMVSVAVDQLGEHVTSLAEHGQAIADALDELLTRAWG</sequence>
<keyword evidence="3" id="KW-0678">Repressor</keyword>
<evidence type="ECO:0000256" key="5">
    <source>
        <dbReference type="ARBA" id="ARBA00023163"/>
    </source>
</evidence>
<evidence type="ECO:0000256" key="1">
    <source>
        <dbReference type="ARBA" id="ARBA00005230"/>
    </source>
</evidence>
<reference evidence="9" key="1">
    <citation type="submission" date="2019-02" db="EMBL/GenBank/DDBJ databases">
        <title>Complete genome sequence of Rhodoferax sp. Gr-4.</title>
        <authorList>
            <person name="Jin L."/>
        </authorList>
    </citation>
    <scope>NUCLEOTIDE SEQUENCE [LARGE SCALE GENOMIC DNA]</scope>
    <source>
        <strain evidence="9">Gr-4</strain>
    </source>
</reference>
<dbReference type="Pfam" id="PF01845">
    <property type="entry name" value="CcdB"/>
    <property type="match status" value="1"/>
</dbReference>
<protein>
    <recommendedName>
        <fullName evidence="2">Toxin CcdB</fullName>
    </recommendedName>
    <alternativeName>
        <fullName evidence="7">Cytotoxic protein CcdB</fullName>
    </alternativeName>
    <alternativeName>
        <fullName evidence="6">Protein LetD</fullName>
    </alternativeName>
</protein>
<dbReference type="InterPro" id="IPR002712">
    <property type="entry name" value="CcdB"/>
</dbReference>
<evidence type="ECO:0000256" key="6">
    <source>
        <dbReference type="ARBA" id="ARBA00029628"/>
    </source>
</evidence>
<dbReference type="EMBL" id="CP036282">
    <property type="protein sequence ID" value="QDL54118.1"/>
    <property type="molecule type" value="Genomic_DNA"/>
</dbReference>
<evidence type="ECO:0000313" key="9">
    <source>
        <dbReference type="Proteomes" id="UP000317365"/>
    </source>
</evidence>
<dbReference type="AlphaFoldDB" id="A0A515ENA3"/>
<proteinExistence type="inferred from homology"/>
<dbReference type="InterPro" id="IPR011067">
    <property type="entry name" value="Plasmid_toxin/cell-grow_inhib"/>
</dbReference>
<evidence type="ECO:0000256" key="4">
    <source>
        <dbReference type="ARBA" id="ARBA00023015"/>
    </source>
</evidence>
<gene>
    <name evidence="8" type="ORF">EXZ61_08020</name>
</gene>
<keyword evidence="9" id="KW-1185">Reference proteome</keyword>
<evidence type="ECO:0000256" key="7">
    <source>
        <dbReference type="ARBA" id="ARBA00033135"/>
    </source>
</evidence>
<dbReference type="RefSeq" id="WP_142810731.1">
    <property type="nucleotide sequence ID" value="NZ_CP036282.1"/>
</dbReference>
<evidence type="ECO:0000256" key="2">
    <source>
        <dbReference type="ARBA" id="ARBA00015075"/>
    </source>
</evidence>
<dbReference type="SUPFAM" id="SSF50118">
    <property type="entry name" value="Cell growth inhibitor/plasmid maintenance toxic component"/>
    <property type="match status" value="1"/>
</dbReference>
<comment type="similarity">
    <text evidence="1">Belongs to the CcdB toxin family.</text>
</comment>
<organism evidence="8 9">
    <name type="scientific">Rhodoferax aquaticus</name>
    <dbReference type="NCBI Taxonomy" id="2527691"/>
    <lineage>
        <taxon>Bacteria</taxon>
        <taxon>Pseudomonadati</taxon>
        <taxon>Pseudomonadota</taxon>
        <taxon>Betaproteobacteria</taxon>
        <taxon>Burkholderiales</taxon>
        <taxon>Comamonadaceae</taxon>
        <taxon>Rhodoferax</taxon>
    </lineage>
</organism>